<dbReference type="PROSITE" id="PS51257">
    <property type="entry name" value="PROKAR_LIPOPROTEIN"/>
    <property type="match status" value="1"/>
</dbReference>
<keyword evidence="2" id="KW-0732">Signal</keyword>
<name>A0ABX2N688_9SPHN</name>
<dbReference type="Proteomes" id="UP000652427">
    <property type="component" value="Unassembled WGS sequence"/>
</dbReference>
<feature type="region of interest" description="Disordered" evidence="1">
    <location>
        <begin position="100"/>
        <end position="119"/>
    </location>
</feature>
<reference evidence="3 4" key="1">
    <citation type="submission" date="2020-06" db="EMBL/GenBank/DDBJ databases">
        <authorList>
            <person name="Kim S.-J."/>
            <person name="Park S.-J."/>
        </authorList>
    </citation>
    <scope>NUCLEOTIDE SEQUENCE [LARGE SCALE GENOMIC DNA]</scope>
    <source>
        <strain evidence="3 4">SW-151</strain>
    </source>
</reference>
<dbReference type="Pfam" id="PF10048">
    <property type="entry name" value="DUF2282"/>
    <property type="match status" value="1"/>
</dbReference>
<dbReference type="RefSeq" id="WP_176280686.1">
    <property type="nucleotide sequence ID" value="NZ_JABWMH010000005.1"/>
</dbReference>
<proteinExistence type="predicted"/>
<protein>
    <submittedName>
        <fullName evidence="3">DUF2282 domain-containing protein</fullName>
    </submittedName>
</protein>
<gene>
    <name evidence="3" type="ORF">HUO14_15160</name>
</gene>
<evidence type="ECO:0000256" key="1">
    <source>
        <dbReference type="SAM" id="MobiDB-lite"/>
    </source>
</evidence>
<dbReference type="InterPro" id="IPR018740">
    <property type="entry name" value="DUF2282_membr"/>
</dbReference>
<sequence length="119" mass="11481">MTKATKLGSAATALIAAAALSACSGGASEATGESAEATGSEVTEVAAAEKEKCYGIAEAGKNDCAAGEGTSCAGTSVLDYQGNAWKYTEAGECEAMGGSLTEVADNDPPVAPIAAPAEG</sequence>
<organism evidence="3 4">
    <name type="scientific">Parasphingorhabdus flavimaris</name>
    <dbReference type="NCBI Taxonomy" id="266812"/>
    <lineage>
        <taxon>Bacteria</taxon>
        <taxon>Pseudomonadati</taxon>
        <taxon>Pseudomonadota</taxon>
        <taxon>Alphaproteobacteria</taxon>
        <taxon>Sphingomonadales</taxon>
        <taxon>Sphingomonadaceae</taxon>
        <taxon>Parasphingorhabdus</taxon>
    </lineage>
</organism>
<comment type="caution">
    <text evidence="3">The sequence shown here is derived from an EMBL/GenBank/DDBJ whole genome shotgun (WGS) entry which is preliminary data.</text>
</comment>
<feature type="chain" id="PRO_5046836581" evidence="2">
    <location>
        <begin position="30"/>
        <end position="119"/>
    </location>
</feature>
<keyword evidence="4" id="KW-1185">Reference proteome</keyword>
<evidence type="ECO:0000313" key="3">
    <source>
        <dbReference type="EMBL" id="NVD29237.1"/>
    </source>
</evidence>
<feature type="signal peptide" evidence="2">
    <location>
        <begin position="1"/>
        <end position="29"/>
    </location>
</feature>
<evidence type="ECO:0000256" key="2">
    <source>
        <dbReference type="SAM" id="SignalP"/>
    </source>
</evidence>
<accession>A0ABX2N688</accession>
<evidence type="ECO:0000313" key="4">
    <source>
        <dbReference type="Proteomes" id="UP000652427"/>
    </source>
</evidence>
<dbReference type="EMBL" id="JABWMH010000005">
    <property type="protein sequence ID" value="NVD29237.1"/>
    <property type="molecule type" value="Genomic_DNA"/>
</dbReference>